<dbReference type="InterPro" id="IPR005645">
    <property type="entry name" value="FSH-like_dom"/>
</dbReference>
<dbReference type="Pfam" id="PF03959">
    <property type="entry name" value="FSH1"/>
    <property type="match status" value="1"/>
</dbReference>
<dbReference type="eggNOG" id="KOG2551">
    <property type="taxonomic scope" value="Eukaryota"/>
</dbReference>
<reference evidence="4" key="1">
    <citation type="submission" date="2016-03" db="EMBL/GenBank/DDBJ databases">
        <title>Updated assembly of Pseudogymnoascus destructans, the fungus causing white-nose syndrome of bats.</title>
        <authorList>
            <person name="Palmer J.M."/>
            <person name="Drees K.P."/>
            <person name="Foster J.T."/>
            <person name="Lindner D.L."/>
        </authorList>
    </citation>
    <scope>NUCLEOTIDE SEQUENCE [LARGE SCALE GENOMIC DNA]</scope>
    <source>
        <strain evidence="4">20631-21</strain>
    </source>
</reference>
<dbReference type="GO" id="GO:0005737">
    <property type="term" value="C:cytoplasm"/>
    <property type="evidence" value="ECO:0007669"/>
    <property type="project" value="TreeGrafter"/>
</dbReference>
<dbReference type="OrthoDB" id="2094269at2759"/>
<dbReference type="PANTHER" id="PTHR48070:SF6">
    <property type="entry name" value="ESTERASE OVCA2"/>
    <property type="match status" value="1"/>
</dbReference>
<keyword evidence="1" id="KW-0378">Hydrolase</keyword>
<dbReference type="GeneID" id="36285564"/>
<dbReference type="GO" id="GO:0016787">
    <property type="term" value="F:hydrolase activity"/>
    <property type="evidence" value="ECO:0007669"/>
    <property type="project" value="UniProtKB-KW"/>
</dbReference>
<dbReference type="Gene3D" id="3.40.50.1820">
    <property type="entry name" value="alpha/beta hydrolase"/>
    <property type="match status" value="1"/>
</dbReference>
<feature type="region of interest" description="Disordered" evidence="2">
    <location>
        <begin position="83"/>
        <end position="105"/>
    </location>
</feature>
<dbReference type="GO" id="GO:0005634">
    <property type="term" value="C:nucleus"/>
    <property type="evidence" value="ECO:0007669"/>
    <property type="project" value="TreeGrafter"/>
</dbReference>
<dbReference type="EMBL" id="KV441390">
    <property type="protein sequence ID" value="OAF61061.2"/>
    <property type="molecule type" value="Genomic_DNA"/>
</dbReference>
<dbReference type="GO" id="GO:0019748">
    <property type="term" value="P:secondary metabolic process"/>
    <property type="evidence" value="ECO:0007669"/>
    <property type="project" value="TreeGrafter"/>
</dbReference>
<dbReference type="VEuPathDB" id="FungiDB:GMDG_07688"/>
<dbReference type="AlphaFoldDB" id="A0A177AID5"/>
<dbReference type="PANTHER" id="PTHR48070">
    <property type="entry name" value="ESTERASE OVCA2"/>
    <property type="match status" value="1"/>
</dbReference>
<organism evidence="4">
    <name type="scientific">Pseudogymnoascus destructans</name>
    <dbReference type="NCBI Taxonomy" id="655981"/>
    <lineage>
        <taxon>Eukaryota</taxon>
        <taxon>Fungi</taxon>
        <taxon>Dikarya</taxon>
        <taxon>Ascomycota</taxon>
        <taxon>Pezizomycotina</taxon>
        <taxon>Leotiomycetes</taxon>
        <taxon>Thelebolales</taxon>
        <taxon>Thelebolaceae</taxon>
        <taxon>Pseudogymnoascus</taxon>
    </lineage>
</organism>
<dbReference type="InterPro" id="IPR050593">
    <property type="entry name" value="LovG"/>
</dbReference>
<name>A0A177AID5_9PEZI</name>
<dbReference type="RefSeq" id="XP_024326339.1">
    <property type="nucleotide sequence ID" value="XM_024466144.1"/>
</dbReference>
<feature type="compositionally biased region" description="Low complexity" evidence="2">
    <location>
        <begin position="95"/>
        <end position="105"/>
    </location>
</feature>
<evidence type="ECO:0000259" key="3">
    <source>
        <dbReference type="Pfam" id="PF03959"/>
    </source>
</evidence>
<feature type="region of interest" description="Disordered" evidence="2">
    <location>
        <begin position="44"/>
        <end position="67"/>
    </location>
</feature>
<dbReference type="Proteomes" id="UP000077154">
    <property type="component" value="Unassembled WGS sequence"/>
</dbReference>
<dbReference type="SUPFAM" id="SSF53474">
    <property type="entry name" value="alpha/beta-Hydrolases"/>
    <property type="match status" value="1"/>
</dbReference>
<evidence type="ECO:0000256" key="1">
    <source>
        <dbReference type="ARBA" id="ARBA00022801"/>
    </source>
</evidence>
<dbReference type="InterPro" id="IPR029058">
    <property type="entry name" value="AB_hydrolase_fold"/>
</dbReference>
<feature type="compositionally biased region" description="Polar residues" evidence="2">
    <location>
        <begin position="83"/>
        <end position="94"/>
    </location>
</feature>
<proteinExistence type="predicted"/>
<gene>
    <name evidence="4" type="ORF">VC83_02483</name>
</gene>
<sequence>MISGWRDAISLSGCTSLSPTTCKMVGANTDDYNGALLYHVRGTPPYDKDLPHPQPHPTTTSARTMQSSRLVARSLQLQNHIRHAPSSTSQEPINTTMATPTAASPALPERRALKILMLHGYTQSGASFHAKTRALEKALDKAFPAIPGTPNAGAPPPGSLAKYPGGIRLIYPTGPHRLRPSQIPGYVSATTTSQGGPIAAGAAADDEDDVDAWAWWRRDDRTGTYTGLDEGVDRIAETICEVGGVDAVMGFSQGGAAAAMVAALLEPGRKEKMAKAGGWKFPASFEDLECAPLKFGVVYSGFFAPHDDYKGLYEACEGITKTLHYIGGLDIVVEESRSRGLVDRVGGDVVVHPGGHFVPIGKEWVAALVGFIRQAIEGGGVSKREEDANIEDMDVPF</sequence>
<feature type="compositionally biased region" description="Polar residues" evidence="2">
    <location>
        <begin position="57"/>
        <end position="67"/>
    </location>
</feature>
<protein>
    <recommendedName>
        <fullName evidence="3">Serine hydrolase domain-containing protein</fullName>
    </recommendedName>
</protein>
<feature type="domain" description="Serine hydrolase" evidence="3">
    <location>
        <begin position="112"/>
        <end position="366"/>
    </location>
</feature>
<accession>A0A177AID5</accession>
<evidence type="ECO:0000256" key="2">
    <source>
        <dbReference type="SAM" id="MobiDB-lite"/>
    </source>
</evidence>
<evidence type="ECO:0000313" key="4">
    <source>
        <dbReference type="EMBL" id="OAF61061.2"/>
    </source>
</evidence>